<gene>
    <name evidence="7" type="ORF">SNE40_007628</name>
</gene>
<proteinExistence type="predicted"/>
<dbReference type="InterPro" id="IPR047153">
    <property type="entry name" value="TRIM45/56/19-like"/>
</dbReference>
<dbReference type="PROSITE" id="PS00518">
    <property type="entry name" value="ZF_RING_1"/>
    <property type="match status" value="1"/>
</dbReference>
<dbReference type="PANTHER" id="PTHR25462">
    <property type="entry name" value="BONUS, ISOFORM C-RELATED"/>
    <property type="match status" value="1"/>
</dbReference>
<dbReference type="EMBL" id="JAZGQO010000006">
    <property type="protein sequence ID" value="KAK6185378.1"/>
    <property type="molecule type" value="Genomic_DNA"/>
</dbReference>
<evidence type="ECO:0000256" key="2">
    <source>
        <dbReference type="ARBA" id="ARBA00022771"/>
    </source>
</evidence>
<keyword evidence="2 4" id="KW-0863">Zinc-finger</keyword>
<dbReference type="InterPro" id="IPR017907">
    <property type="entry name" value="Znf_RING_CS"/>
</dbReference>
<dbReference type="Pfam" id="PF22586">
    <property type="entry name" value="ANCHR-like_BBOX"/>
    <property type="match status" value="1"/>
</dbReference>
<dbReference type="AlphaFoldDB" id="A0AAN8K4Y6"/>
<organism evidence="7 8">
    <name type="scientific">Patella caerulea</name>
    <name type="common">Rayed Mediterranean limpet</name>
    <dbReference type="NCBI Taxonomy" id="87958"/>
    <lineage>
        <taxon>Eukaryota</taxon>
        <taxon>Metazoa</taxon>
        <taxon>Spiralia</taxon>
        <taxon>Lophotrochozoa</taxon>
        <taxon>Mollusca</taxon>
        <taxon>Gastropoda</taxon>
        <taxon>Patellogastropoda</taxon>
        <taxon>Patelloidea</taxon>
        <taxon>Patellidae</taxon>
        <taxon>Patella</taxon>
    </lineage>
</organism>
<reference evidence="7 8" key="1">
    <citation type="submission" date="2024-01" db="EMBL/GenBank/DDBJ databases">
        <title>The genome of the rayed Mediterranean limpet Patella caerulea (Linnaeus, 1758).</title>
        <authorList>
            <person name="Anh-Thu Weber A."/>
            <person name="Halstead-Nussloch G."/>
        </authorList>
    </citation>
    <scope>NUCLEOTIDE SEQUENCE [LARGE SCALE GENOMIC DNA]</scope>
    <source>
        <strain evidence="7">AATW-2023a</strain>
        <tissue evidence="7">Whole specimen</tissue>
    </source>
</reference>
<evidence type="ECO:0000313" key="8">
    <source>
        <dbReference type="Proteomes" id="UP001347796"/>
    </source>
</evidence>
<keyword evidence="8" id="KW-1185">Reference proteome</keyword>
<dbReference type="PROSITE" id="PS50119">
    <property type="entry name" value="ZF_BBOX"/>
    <property type="match status" value="2"/>
</dbReference>
<evidence type="ECO:0000259" key="6">
    <source>
        <dbReference type="PROSITE" id="PS50119"/>
    </source>
</evidence>
<dbReference type="InterPro" id="IPR000315">
    <property type="entry name" value="Znf_B-box"/>
</dbReference>
<comment type="caution">
    <text evidence="7">The sequence shown here is derived from an EMBL/GenBank/DDBJ whole genome shotgun (WGS) entry which is preliminary data.</text>
</comment>
<dbReference type="GO" id="GO:0061630">
    <property type="term" value="F:ubiquitin protein ligase activity"/>
    <property type="evidence" value="ECO:0007669"/>
    <property type="project" value="TreeGrafter"/>
</dbReference>
<accession>A0AAN8K4Y6</accession>
<dbReference type="Gene3D" id="3.30.160.60">
    <property type="entry name" value="Classic Zinc Finger"/>
    <property type="match status" value="1"/>
</dbReference>
<dbReference type="InterPro" id="IPR027370">
    <property type="entry name" value="Znf-RING_euk"/>
</dbReference>
<keyword evidence="3" id="KW-0862">Zinc</keyword>
<keyword evidence="1" id="KW-0479">Metal-binding</keyword>
<evidence type="ECO:0000313" key="7">
    <source>
        <dbReference type="EMBL" id="KAK6185378.1"/>
    </source>
</evidence>
<name>A0AAN8K4Y6_PATCE</name>
<dbReference type="Pfam" id="PF00643">
    <property type="entry name" value="zf-B_box"/>
    <property type="match status" value="1"/>
</dbReference>
<dbReference type="Gene3D" id="4.10.830.40">
    <property type="match status" value="1"/>
</dbReference>
<dbReference type="GO" id="GO:0008270">
    <property type="term" value="F:zinc ion binding"/>
    <property type="evidence" value="ECO:0007669"/>
    <property type="project" value="UniProtKB-KW"/>
</dbReference>
<evidence type="ECO:0000256" key="1">
    <source>
        <dbReference type="ARBA" id="ARBA00022723"/>
    </source>
</evidence>
<dbReference type="SMART" id="SM00336">
    <property type="entry name" value="BBOX"/>
    <property type="match status" value="2"/>
</dbReference>
<evidence type="ECO:0000256" key="3">
    <source>
        <dbReference type="ARBA" id="ARBA00022833"/>
    </source>
</evidence>
<dbReference type="Pfam" id="PF13445">
    <property type="entry name" value="zf-RING_UBOX"/>
    <property type="match status" value="1"/>
</dbReference>
<dbReference type="InterPro" id="IPR001841">
    <property type="entry name" value="Znf_RING"/>
</dbReference>
<feature type="domain" description="RING-type" evidence="5">
    <location>
        <begin position="12"/>
        <end position="57"/>
    </location>
</feature>
<dbReference type="SMART" id="SM00184">
    <property type="entry name" value="RING"/>
    <property type="match status" value="1"/>
</dbReference>
<dbReference type="Gene3D" id="3.30.40.10">
    <property type="entry name" value="Zinc/RING finger domain, C3HC4 (zinc finger)"/>
    <property type="match status" value="1"/>
</dbReference>
<evidence type="ECO:0000256" key="4">
    <source>
        <dbReference type="PROSITE-ProRule" id="PRU00024"/>
    </source>
</evidence>
<dbReference type="Proteomes" id="UP001347796">
    <property type="component" value="Unassembled WGS sequence"/>
</dbReference>
<dbReference type="PANTHER" id="PTHR25462:SF306">
    <property type="entry name" value="TRIPARTITE MOTIF CONTAINING 9"/>
    <property type="match status" value="1"/>
</dbReference>
<dbReference type="SUPFAM" id="SSF57850">
    <property type="entry name" value="RING/U-box"/>
    <property type="match status" value="1"/>
</dbReference>
<dbReference type="SUPFAM" id="SSF57845">
    <property type="entry name" value="B-box zinc-binding domain"/>
    <property type="match status" value="1"/>
</dbReference>
<sequence>MTYDMMEDELTCPVCLELFADPLMLPCSHSICKKCLHDILGSRTKTGKDGLECPSCRKMHAITKNKMGVLPKNLALENIVFRFQEIQSNTMTKSKSLDLSTSSYHSQDSSDQIDSDLPVFTDESVCSEDCGLCDQDSPLKAVWFCQQCSVLYCQKCLDNFHPKRGPLQHHKVRKPSKAETDLKPVFCKDHETELSNIFCDMCKVLVCHLCVCEDVGKHSGHKILPLNAAWKSLKNCVVECKDKLESMMSNVTEQNGKIEEITEDVDKIHREAAEMIDHHYRRLIHDLTSALDQQKQGLISKMNKQKAHTTSLYKGHSESNKKILKSMENLAENCKKLLDEDHNQEILQKASEVEPIQSQIEKFSKEINRKETSYTTILTNQPKLDDLKQAVDKSKQNSLGCVNSIIADVDDQCKAILPSILSVVSPGKADTPRVQSKSLNTWGFNSTTFTAESIDIDSLWSITFDKNSSQMGNINTGYLFGVGISSQILKNKDQVGMNPISYGVVCSNGNLCMCHNGKMESLLELGSLPVSLTFSVTHDLFENLIFSYKVKCPRWGDMLCGKKVITDQKFKQTLHPVFTVSNRVKLQFTSGT</sequence>
<dbReference type="PROSITE" id="PS50089">
    <property type="entry name" value="ZF_RING_2"/>
    <property type="match status" value="1"/>
</dbReference>
<feature type="domain" description="B box-type" evidence="6">
    <location>
        <begin position="128"/>
        <end position="175"/>
    </location>
</feature>
<protein>
    <submittedName>
        <fullName evidence="7">Uncharacterized protein</fullName>
    </submittedName>
</protein>
<feature type="domain" description="B box-type" evidence="6">
    <location>
        <begin position="182"/>
        <end position="226"/>
    </location>
</feature>
<evidence type="ECO:0000259" key="5">
    <source>
        <dbReference type="PROSITE" id="PS50089"/>
    </source>
</evidence>
<dbReference type="InterPro" id="IPR013083">
    <property type="entry name" value="Znf_RING/FYVE/PHD"/>
</dbReference>